<name>A0A4Q0VNJ1_9BACI</name>
<dbReference type="EMBL" id="QOUX01000047">
    <property type="protein sequence ID" value="RXI96420.1"/>
    <property type="molecule type" value="Genomic_DNA"/>
</dbReference>
<keyword evidence="3" id="KW-1185">Reference proteome</keyword>
<accession>A0A4Q0VNJ1</accession>
<organism evidence="2 3">
    <name type="scientific">Anaerobacillus alkaliphilus</name>
    <dbReference type="NCBI Taxonomy" id="1548597"/>
    <lineage>
        <taxon>Bacteria</taxon>
        <taxon>Bacillati</taxon>
        <taxon>Bacillota</taxon>
        <taxon>Bacilli</taxon>
        <taxon>Bacillales</taxon>
        <taxon>Bacillaceae</taxon>
        <taxon>Anaerobacillus</taxon>
    </lineage>
</organism>
<evidence type="ECO:0000313" key="2">
    <source>
        <dbReference type="EMBL" id="RXI96420.1"/>
    </source>
</evidence>
<proteinExistence type="predicted"/>
<dbReference type="InterPro" id="IPR029068">
    <property type="entry name" value="Glyas_Bleomycin-R_OHBP_Dase"/>
</dbReference>
<gene>
    <name evidence="2" type="ORF">DS745_22165</name>
</gene>
<feature type="domain" description="VOC" evidence="1">
    <location>
        <begin position="2"/>
        <end position="117"/>
    </location>
</feature>
<dbReference type="Proteomes" id="UP000290649">
    <property type="component" value="Unassembled WGS sequence"/>
</dbReference>
<dbReference type="AlphaFoldDB" id="A0A4Q0VNJ1"/>
<dbReference type="Pfam" id="PF00903">
    <property type="entry name" value="Glyoxalase"/>
    <property type="match status" value="1"/>
</dbReference>
<comment type="caution">
    <text evidence="2">The sequence shown here is derived from an EMBL/GenBank/DDBJ whole genome shotgun (WGS) entry which is preliminary data.</text>
</comment>
<dbReference type="Gene3D" id="3.10.180.10">
    <property type="entry name" value="2,3-Dihydroxybiphenyl 1,2-Dioxygenase, domain 1"/>
    <property type="match status" value="1"/>
</dbReference>
<dbReference type="SUPFAM" id="SSF54593">
    <property type="entry name" value="Glyoxalase/Bleomycin resistance protein/Dihydroxybiphenyl dioxygenase"/>
    <property type="match status" value="1"/>
</dbReference>
<dbReference type="InterPro" id="IPR004360">
    <property type="entry name" value="Glyas_Fos-R_dOase_dom"/>
</dbReference>
<dbReference type="InterPro" id="IPR037523">
    <property type="entry name" value="VOC_core"/>
</dbReference>
<dbReference type="OrthoDB" id="9804944at2"/>
<dbReference type="PROSITE" id="PS51819">
    <property type="entry name" value="VOC"/>
    <property type="match status" value="1"/>
</dbReference>
<protein>
    <submittedName>
        <fullName evidence="2">VOC family protein</fullName>
    </submittedName>
</protein>
<sequence>MKLYRVILPVSDIEEATVFYRKLLNIEGKRVSTGRHYFDCDGTILACFDPKADGDNYEAQPNPDYIYISVANLEEIFEKVCQWNTALVKATIKVQPWGEKSFYMKDPYGNPICFVDEKTVFRGLNN</sequence>
<dbReference type="CDD" id="cd06587">
    <property type="entry name" value="VOC"/>
    <property type="match status" value="1"/>
</dbReference>
<dbReference type="RefSeq" id="WP_129080397.1">
    <property type="nucleotide sequence ID" value="NZ_QOUX01000047.1"/>
</dbReference>
<evidence type="ECO:0000259" key="1">
    <source>
        <dbReference type="PROSITE" id="PS51819"/>
    </source>
</evidence>
<reference evidence="2 3" key="1">
    <citation type="journal article" date="2019" name="Int. J. Syst. Evol. Microbiol.">
        <title>Anaerobacillus alkaliphilus sp. nov., a novel alkaliphilic and moderately halophilic bacterium.</title>
        <authorList>
            <person name="Borsodi A.K."/>
            <person name="Aszalos J.M."/>
            <person name="Bihari P."/>
            <person name="Nagy I."/>
            <person name="Schumann P."/>
            <person name="Sproer C."/>
            <person name="Kovacs A.L."/>
            <person name="Boka K."/>
            <person name="Dobosy P."/>
            <person name="Ovari M."/>
            <person name="Szili-Kovacs T."/>
            <person name="Toth E."/>
        </authorList>
    </citation>
    <scope>NUCLEOTIDE SEQUENCE [LARGE SCALE GENOMIC DNA]</scope>
    <source>
        <strain evidence="2 3">B16-10</strain>
    </source>
</reference>
<evidence type="ECO:0000313" key="3">
    <source>
        <dbReference type="Proteomes" id="UP000290649"/>
    </source>
</evidence>